<protein>
    <recommendedName>
        <fullName evidence="3">Transcriptional regulator</fullName>
    </recommendedName>
</protein>
<accession>A0A4V2SV13</accession>
<name>A0A4V2SV13_9PSEU</name>
<organism evidence="1 2">
    <name type="scientific">Tamaricihabitans halophyticus</name>
    <dbReference type="NCBI Taxonomy" id="1262583"/>
    <lineage>
        <taxon>Bacteria</taxon>
        <taxon>Bacillati</taxon>
        <taxon>Actinomycetota</taxon>
        <taxon>Actinomycetes</taxon>
        <taxon>Pseudonocardiales</taxon>
        <taxon>Pseudonocardiaceae</taxon>
        <taxon>Tamaricihabitans</taxon>
    </lineage>
</organism>
<keyword evidence="2" id="KW-1185">Reference proteome</keyword>
<evidence type="ECO:0000313" key="1">
    <source>
        <dbReference type="EMBL" id="TCP56306.1"/>
    </source>
</evidence>
<sequence length="341" mass="36692">MDIESQVAEAMAHLGVATSPPDGSSETNSAVDLMLVEPHGIGIVIELVRRALVDETIAENLLADRPATHRAMLVVGDRITESARRTLSVPGAGYYDLRGHLALRTRGLVLDAQVPAVTERPARADALAGKAGLEVATAVLMTPGRPVGVRALARDLERSASTVSSVLAALRHDDFIDEANTVVGTELFWHVAERWPAKRTFLARAPDPGDSSLAAPLRFGIHVENDPQGWALTDSAAASAYGAPLASRADQVMDFFVPDESLQRRASNLLGVSESPLHARATIRVAPVPAAVRQRGGPSDYPHEWPLAHPLFVALDLAQDQGRGREALEAWTPTEPWRRVW</sequence>
<dbReference type="AlphaFoldDB" id="A0A4V2SV13"/>
<reference evidence="1 2" key="1">
    <citation type="submission" date="2019-03" db="EMBL/GenBank/DDBJ databases">
        <title>Genomic Encyclopedia of Type Strains, Phase IV (KMG-IV): sequencing the most valuable type-strain genomes for metagenomic binning, comparative biology and taxonomic classification.</title>
        <authorList>
            <person name="Goeker M."/>
        </authorList>
    </citation>
    <scope>NUCLEOTIDE SEQUENCE [LARGE SCALE GENOMIC DNA]</scope>
    <source>
        <strain evidence="1 2">DSM 45765</strain>
    </source>
</reference>
<dbReference type="RefSeq" id="WP_132874926.1">
    <property type="nucleotide sequence ID" value="NZ_SLXQ01000001.1"/>
</dbReference>
<dbReference type="OrthoDB" id="4863226at2"/>
<proteinExistence type="predicted"/>
<dbReference type="EMBL" id="SLXQ01000001">
    <property type="protein sequence ID" value="TCP56306.1"/>
    <property type="molecule type" value="Genomic_DNA"/>
</dbReference>
<evidence type="ECO:0008006" key="3">
    <source>
        <dbReference type="Google" id="ProtNLM"/>
    </source>
</evidence>
<evidence type="ECO:0000313" key="2">
    <source>
        <dbReference type="Proteomes" id="UP000294911"/>
    </source>
</evidence>
<comment type="caution">
    <text evidence="1">The sequence shown here is derived from an EMBL/GenBank/DDBJ whole genome shotgun (WGS) entry which is preliminary data.</text>
</comment>
<gene>
    <name evidence="1" type="ORF">EV191_101247</name>
</gene>
<dbReference type="Proteomes" id="UP000294911">
    <property type="component" value="Unassembled WGS sequence"/>
</dbReference>